<evidence type="ECO:0000313" key="2">
    <source>
        <dbReference type="Proteomes" id="UP000801864"/>
    </source>
</evidence>
<sequence length="173" mass="18095">MPAFGVESIKINVVTIRLGSWSTLPDPKTRPSNDKETFLPQKISSHRPSLPTSVPLIPPLAKRTAYMITGRILVIHHPAAAPASRVVCLAAPAAVPDAVEPVEVAFRAVADGRGLELCRGWVGDELEGLVFAGDAAAGLGVCAVGPFLGGVAADEVVYQELTHVVVGWMVSLG</sequence>
<gene>
    <name evidence="1" type="ORF">CFAM422_008810</name>
</gene>
<evidence type="ECO:0000313" key="1">
    <source>
        <dbReference type="EMBL" id="KAF3066614.1"/>
    </source>
</evidence>
<reference evidence="1 2" key="1">
    <citation type="submission" date="2018-06" db="EMBL/GenBank/DDBJ databases">
        <title>Genome analysis of cellulolytic fungus Trichoderma lentiforme CFAM-422.</title>
        <authorList>
            <person name="Steindorff A.S."/>
            <person name="Formighieri E.F."/>
            <person name="Midorikawa G.E.O."/>
            <person name="Tamietti M.S."/>
            <person name="Ramos E.Z."/>
            <person name="Silva A.S."/>
            <person name="Bon E.P.S."/>
            <person name="Mendes T.D."/>
            <person name="Damaso M.C.T."/>
            <person name="Favaro L.C.L."/>
        </authorList>
    </citation>
    <scope>NUCLEOTIDE SEQUENCE [LARGE SCALE GENOMIC DNA]</scope>
    <source>
        <strain evidence="1 2">CFAM-422</strain>
    </source>
</reference>
<organism evidence="1 2">
    <name type="scientific">Trichoderma lentiforme</name>
    <dbReference type="NCBI Taxonomy" id="1567552"/>
    <lineage>
        <taxon>Eukaryota</taxon>
        <taxon>Fungi</taxon>
        <taxon>Dikarya</taxon>
        <taxon>Ascomycota</taxon>
        <taxon>Pezizomycotina</taxon>
        <taxon>Sordariomycetes</taxon>
        <taxon>Hypocreomycetidae</taxon>
        <taxon>Hypocreales</taxon>
        <taxon>Hypocreaceae</taxon>
        <taxon>Trichoderma</taxon>
    </lineage>
</organism>
<dbReference type="Proteomes" id="UP000801864">
    <property type="component" value="Unassembled WGS sequence"/>
</dbReference>
<protein>
    <submittedName>
        <fullName evidence="1">Uncharacterized protein</fullName>
    </submittedName>
</protein>
<comment type="caution">
    <text evidence="1">The sequence shown here is derived from an EMBL/GenBank/DDBJ whole genome shotgun (WGS) entry which is preliminary data.</text>
</comment>
<dbReference type="EMBL" id="QLNT01000016">
    <property type="protein sequence ID" value="KAF3066614.1"/>
    <property type="molecule type" value="Genomic_DNA"/>
</dbReference>
<name>A0A9P4XAP1_9HYPO</name>
<dbReference type="AlphaFoldDB" id="A0A9P4XAP1"/>
<keyword evidence="2" id="KW-1185">Reference proteome</keyword>
<accession>A0A9P4XAP1</accession>
<proteinExistence type="predicted"/>